<dbReference type="AlphaFoldDB" id="A0A9N9M2D2"/>
<sequence length="130" mass="14483">MIFFVNPTAEAVPLRFESFYISHYHLTPSVLNLRLQISPRLVLAPSYAARIMLEAVAAVGLAGNVVQLVQFSFDLINKVVEIRRGGKSPPLLEPKHIVTLSIQQIKATKIQFTCCAGRKHSLDDKVRSNL</sequence>
<organism evidence="1 2">
    <name type="scientific">Hymenoscyphus albidus</name>
    <dbReference type="NCBI Taxonomy" id="595503"/>
    <lineage>
        <taxon>Eukaryota</taxon>
        <taxon>Fungi</taxon>
        <taxon>Dikarya</taxon>
        <taxon>Ascomycota</taxon>
        <taxon>Pezizomycotina</taxon>
        <taxon>Leotiomycetes</taxon>
        <taxon>Helotiales</taxon>
        <taxon>Helotiaceae</taxon>
        <taxon>Hymenoscyphus</taxon>
    </lineage>
</organism>
<name>A0A9N9M2D2_9HELO</name>
<proteinExistence type="predicted"/>
<protein>
    <submittedName>
        <fullName evidence="1">Uncharacterized protein</fullName>
    </submittedName>
</protein>
<comment type="caution">
    <text evidence="1">The sequence shown here is derived from an EMBL/GenBank/DDBJ whole genome shotgun (WGS) entry which is preliminary data.</text>
</comment>
<dbReference type="OrthoDB" id="10515341at2759"/>
<accession>A0A9N9M2D2</accession>
<dbReference type="EMBL" id="CAJVRM010000753">
    <property type="protein sequence ID" value="CAG8984198.1"/>
    <property type="molecule type" value="Genomic_DNA"/>
</dbReference>
<evidence type="ECO:0000313" key="1">
    <source>
        <dbReference type="EMBL" id="CAG8984198.1"/>
    </source>
</evidence>
<reference evidence="1" key="1">
    <citation type="submission" date="2021-07" db="EMBL/GenBank/DDBJ databases">
        <authorList>
            <person name="Durling M."/>
        </authorList>
    </citation>
    <scope>NUCLEOTIDE SEQUENCE</scope>
</reference>
<gene>
    <name evidence="1" type="ORF">HYALB_00004181</name>
</gene>
<dbReference type="Proteomes" id="UP000701801">
    <property type="component" value="Unassembled WGS sequence"/>
</dbReference>
<evidence type="ECO:0000313" key="2">
    <source>
        <dbReference type="Proteomes" id="UP000701801"/>
    </source>
</evidence>
<keyword evidence="2" id="KW-1185">Reference proteome</keyword>